<comment type="caution">
    <text evidence="1">The sequence shown here is derived from an EMBL/GenBank/DDBJ whole genome shotgun (WGS) entry which is preliminary data.</text>
</comment>
<dbReference type="AlphaFoldDB" id="A0A1F7X8S8"/>
<dbReference type="EMBL" id="MGFS01000031">
    <property type="protein sequence ID" value="OGM10725.1"/>
    <property type="molecule type" value="Genomic_DNA"/>
</dbReference>
<evidence type="ECO:0000313" key="1">
    <source>
        <dbReference type="EMBL" id="OGM10725.1"/>
    </source>
</evidence>
<sequence>MEKDSALLFTRNYFNHERRLSMKKVFLVLFLSLVILGYGCTSRETELYKKDAQAVLEQLDKIRTTVEIGINYRDYSSKLGDANYHLSNFIDKYQKNERINKLNSYKAISNAIENYKAAMTFWDAKVKEPYSQNLEYDLKIMSIDELIKLEFFSAAIFIKNAKALLNNSDKEKDKAVAKKFEELNKNKDAIANDMTMLKTTNRDLPDKMNEVQDKIKNFKESFGSALSL</sequence>
<proteinExistence type="predicted"/>
<evidence type="ECO:0000313" key="2">
    <source>
        <dbReference type="Proteomes" id="UP000177053"/>
    </source>
</evidence>
<reference evidence="1 2" key="1">
    <citation type="journal article" date="2016" name="Nat. Commun.">
        <title>Thousands of microbial genomes shed light on interconnected biogeochemical processes in an aquifer system.</title>
        <authorList>
            <person name="Anantharaman K."/>
            <person name="Brown C.T."/>
            <person name="Hug L.A."/>
            <person name="Sharon I."/>
            <person name="Castelle C.J."/>
            <person name="Probst A.J."/>
            <person name="Thomas B.C."/>
            <person name="Singh A."/>
            <person name="Wilkins M.J."/>
            <person name="Karaoz U."/>
            <person name="Brodie E.L."/>
            <person name="Williams K.H."/>
            <person name="Hubbard S.S."/>
            <person name="Banfield J.F."/>
        </authorList>
    </citation>
    <scope>NUCLEOTIDE SEQUENCE [LARGE SCALE GENOMIC DNA]</scope>
</reference>
<dbReference type="Proteomes" id="UP000177053">
    <property type="component" value="Unassembled WGS sequence"/>
</dbReference>
<accession>A0A1F7X8S8</accession>
<name>A0A1F7X8S8_9BACT</name>
<protein>
    <submittedName>
        <fullName evidence="1">Uncharacterized protein</fullName>
    </submittedName>
</protein>
<organism evidence="1 2">
    <name type="scientific">Candidatus Woesebacteria bacterium RBG_16_34_12</name>
    <dbReference type="NCBI Taxonomy" id="1802480"/>
    <lineage>
        <taxon>Bacteria</taxon>
        <taxon>Candidatus Woeseibacteriota</taxon>
    </lineage>
</organism>
<gene>
    <name evidence="1" type="ORF">A2Z22_00015</name>
</gene>